<keyword evidence="3" id="KW-1185">Reference proteome</keyword>
<evidence type="ECO:0000313" key="2">
    <source>
        <dbReference type="EMBL" id="CCF85411.1"/>
    </source>
</evidence>
<feature type="domain" description="Putative regulatory protein FmdB zinc ribbon" evidence="1">
    <location>
        <begin position="1"/>
        <end position="41"/>
    </location>
</feature>
<dbReference type="Pfam" id="PF09723">
    <property type="entry name" value="Zn_ribbon_8"/>
    <property type="match status" value="1"/>
</dbReference>
<gene>
    <name evidence="2" type="ORF">NITHO_4930003</name>
</gene>
<dbReference type="OrthoDB" id="9813321at2"/>
<dbReference type="InterPro" id="IPR013429">
    <property type="entry name" value="Regulatory_FmdB_Zinc_ribbon"/>
</dbReference>
<dbReference type="NCBIfam" id="TIGR02605">
    <property type="entry name" value="CxxC_CxxC_SSSS"/>
    <property type="match status" value="1"/>
</dbReference>
<evidence type="ECO:0000259" key="1">
    <source>
        <dbReference type="SMART" id="SM00834"/>
    </source>
</evidence>
<accession>I4EL49</accession>
<dbReference type="SMART" id="SM00834">
    <property type="entry name" value="CxxC_CXXC_SSSS"/>
    <property type="match status" value="1"/>
</dbReference>
<dbReference type="AlphaFoldDB" id="I4EL49"/>
<dbReference type="Proteomes" id="UP000004221">
    <property type="component" value="Unassembled WGS sequence"/>
</dbReference>
<evidence type="ECO:0000313" key="3">
    <source>
        <dbReference type="Proteomes" id="UP000004221"/>
    </source>
</evidence>
<name>I4EL49_9BACT</name>
<comment type="caution">
    <text evidence="2">The sequence shown here is derived from an EMBL/GenBank/DDBJ whole genome shotgun (WGS) entry which is preliminary data.</text>
</comment>
<protein>
    <recommendedName>
        <fullName evidence="1">Putative regulatory protein FmdB zinc ribbon domain-containing protein</fullName>
    </recommendedName>
</protein>
<dbReference type="RefSeq" id="WP_008480292.1">
    <property type="nucleotide sequence ID" value="NZ_CAGS01000438.1"/>
</dbReference>
<reference evidence="2 3" key="1">
    <citation type="journal article" date="2012" name="ISME J.">
        <title>Nitrification expanded: discovery, physiology and genomics of a nitrite-oxidizing bacterium from the phylum Chloroflexi.</title>
        <authorList>
            <person name="Sorokin D.Y."/>
            <person name="Lucker S."/>
            <person name="Vejmelkova D."/>
            <person name="Kostrikina N.A."/>
            <person name="Kleerebezem R."/>
            <person name="Rijpstra W.I."/>
            <person name="Damste J.S."/>
            <person name="Le Paslier D."/>
            <person name="Muyzer G."/>
            <person name="Wagner M."/>
            <person name="van Loosdrecht M.C."/>
            <person name="Daims H."/>
        </authorList>
    </citation>
    <scope>NUCLEOTIDE SEQUENCE [LARGE SCALE GENOMIC DNA]</scope>
    <source>
        <strain evidence="3">none</strain>
    </source>
</reference>
<proteinExistence type="predicted"/>
<organism evidence="2 3">
    <name type="scientific">Nitrolancea hollandica Lb</name>
    <dbReference type="NCBI Taxonomy" id="1129897"/>
    <lineage>
        <taxon>Bacteria</taxon>
        <taxon>Pseudomonadati</taxon>
        <taxon>Thermomicrobiota</taxon>
        <taxon>Thermomicrobia</taxon>
        <taxon>Sphaerobacterales</taxon>
        <taxon>Sphaerobacterineae</taxon>
        <taxon>Sphaerobacteraceae</taxon>
        <taxon>Nitrolancea</taxon>
    </lineage>
</organism>
<dbReference type="EMBL" id="CAGS01000438">
    <property type="protein sequence ID" value="CCF85411.1"/>
    <property type="molecule type" value="Genomic_DNA"/>
</dbReference>
<sequence length="81" mass="9598">MPLYTFRCDDCNETFDVFRPMREAGDPVTHRCGRTARRRFDSSSGVIIRPVGYNLPPEHPNYWKTLAQAEKEVEERPRWQI</sequence>